<dbReference type="EMBL" id="JAGFBR010000004">
    <property type="protein sequence ID" value="KAH0467579.1"/>
    <property type="molecule type" value="Genomic_DNA"/>
</dbReference>
<comment type="caution">
    <text evidence="1">The sequence shown here is derived from an EMBL/GenBank/DDBJ whole genome shotgun (WGS) entry which is preliminary data.</text>
</comment>
<accession>A0AAV7H1D2</accession>
<evidence type="ECO:0000313" key="1">
    <source>
        <dbReference type="EMBL" id="KAH0467579.1"/>
    </source>
</evidence>
<protein>
    <submittedName>
        <fullName evidence="1">Uncharacterized protein</fullName>
    </submittedName>
</protein>
<organism evidence="1 2">
    <name type="scientific">Dendrobium chrysotoxum</name>
    <name type="common">Orchid</name>
    <dbReference type="NCBI Taxonomy" id="161865"/>
    <lineage>
        <taxon>Eukaryota</taxon>
        <taxon>Viridiplantae</taxon>
        <taxon>Streptophyta</taxon>
        <taxon>Embryophyta</taxon>
        <taxon>Tracheophyta</taxon>
        <taxon>Spermatophyta</taxon>
        <taxon>Magnoliopsida</taxon>
        <taxon>Liliopsida</taxon>
        <taxon>Asparagales</taxon>
        <taxon>Orchidaceae</taxon>
        <taxon>Epidendroideae</taxon>
        <taxon>Malaxideae</taxon>
        <taxon>Dendrobiinae</taxon>
        <taxon>Dendrobium</taxon>
    </lineage>
</organism>
<proteinExistence type="predicted"/>
<sequence>MLVSLNEGCLGFMPVSIMPIIRPCPIIEDPHALYVVASWDRRSRGAWRKLGLDLTDSNSPGVRQAAKPLRTWRVHAGEADILTDFFVGPQGMKFTFRGPNQFWLGGPKNASINIRKVNQVEFLVLTGQSVSLAISSICSWCCQSSAYPSSLCPTLTFTPRNTKTSFETVFLLLLEAVF</sequence>
<reference evidence="1 2" key="1">
    <citation type="journal article" date="2021" name="Hortic Res">
        <title>Chromosome-scale assembly of the Dendrobium chrysotoxum genome enhances the understanding of orchid evolution.</title>
        <authorList>
            <person name="Zhang Y."/>
            <person name="Zhang G.Q."/>
            <person name="Zhang D."/>
            <person name="Liu X.D."/>
            <person name="Xu X.Y."/>
            <person name="Sun W.H."/>
            <person name="Yu X."/>
            <person name="Zhu X."/>
            <person name="Wang Z.W."/>
            <person name="Zhao X."/>
            <person name="Zhong W.Y."/>
            <person name="Chen H."/>
            <person name="Yin W.L."/>
            <person name="Huang T."/>
            <person name="Niu S.C."/>
            <person name="Liu Z.J."/>
        </authorList>
    </citation>
    <scope>NUCLEOTIDE SEQUENCE [LARGE SCALE GENOMIC DNA]</scope>
    <source>
        <strain evidence="1">Lindl</strain>
    </source>
</reference>
<gene>
    <name evidence="1" type="ORF">IEQ34_002612</name>
</gene>
<keyword evidence="2" id="KW-1185">Reference proteome</keyword>
<dbReference type="Proteomes" id="UP000775213">
    <property type="component" value="Unassembled WGS sequence"/>
</dbReference>
<dbReference type="AlphaFoldDB" id="A0AAV7H1D2"/>
<evidence type="ECO:0000313" key="2">
    <source>
        <dbReference type="Proteomes" id="UP000775213"/>
    </source>
</evidence>
<name>A0AAV7H1D2_DENCH</name>